<dbReference type="EMBL" id="AOLO01000007">
    <property type="protein sequence ID" value="EMA02106.1"/>
    <property type="molecule type" value="Genomic_DNA"/>
</dbReference>
<dbReference type="HOGENOM" id="CLU_538209_0_0_2"/>
<evidence type="ECO:0000313" key="8">
    <source>
        <dbReference type="Proteomes" id="UP000027075"/>
    </source>
</evidence>
<dbReference type="Proteomes" id="UP000006469">
    <property type="component" value="Chromosome"/>
</dbReference>
<dbReference type="PATRIC" id="fig|523841.21.peg.1209"/>
<protein>
    <submittedName>
        <fullName evidence="2">Uncharacterized protein</fullName>
    </submittedName>
</protein>
<dbReference type="Proteomes" id="UP000027075">
    <property type="component" value="Chromosome"/>
</dbReference>
<reference evidence="4 7" key="3">
    <citation type="journal article" date="2014" name="PLoS Genet.">
        <title>Phylogenetically driven sequencing of extremely halophilic archaea reveals strategies for static and dynamic osmo-response.</title>
        <authorList>
            <person name="Becker E.A."/>
            <person name="Seitzer P.M."/>
            <person name="Tritt A."/>
            <person name="Larsen D."/>
            <person name="Krusor M."/>
            <person name="Yao A.I."/>
            <person name="Wu D."/>
            <person name="Madern D."/>
            <person name="Eisen J.A."/>
            <person name="Darling A.E."/>
            <person name="Facciotti M.T."/>
        </authorList>
    </citation>
    <scope>NUCLEOTIDE SEQUENCE [LARGE SCALE GENOMIC DNA]</scope>
    <source>
        <strain evidence="4">ATCC 33500</strain>
        <strain evidence="7">ATCC 33500 / DSM 1411 / JCM 8866 / NBRC 14739 / NCIMB 2177 / R-4</strain>
    </source>
</reference>
<evidence type="ECO:0000313" key="4">
    <source>
        <dbReference type="EMBL" id="EMA02106.1"/>
    </source>
</evidence>
<reference evidence="2" key="1">
    <citation type="journal article" date="2012" name="Appl. Environ. Microbiol.">
        <title>Identification of the haloarchaeal phasin (PhaP) that functions in polyhydroxyalkanoate accumulation and granule formation in Haloferax mediterranei.</title>
        <authorList>
            <person name="Cai S."/>
            <person name="Cai L."/>
            <person name="Liu H."/>
            <person name="Liu X."/>
            <person name="Han J."/>
            <person name="Zhou J."/>
            <person name="Xiang H."/>
        </authorList>
    </citation>
    <scope>NUCLEOTIDE SEQUENCE</scope>
    <source>
        <strain evidence="2">CGMCC 1.2087</strain>
    </source>
</reference>
<dbReference type="GeneID" id="40156255"/>
<evidence type="ECO:0000313" key="5">
    <source>
        <dbReference type="EMBL" id="QCQ75116.1"/>
    </source>
</evidence>
<dbReference type="EMBL" id="CP039139">
    <property type="protein sequence ID" value="QCQ75116.1"/>
    <property type="molecule type" value="Genomic_DNA"/>
</dbReference>
<dbReference type="PROSITE" id="PS51257">
    <property type="entry name" value="PROKAR_LIPOPROTEIN"/>
    <property type="match status" value="1"/>
</dbReference>
<dbReference type="KEGG" id="hme:HFX_0896"/>
<keyword evidence="7" id="KW-1185">Reference proteome</keyword>
<evidence type="ECO:0000313" key="6">
    <source>
        <dbReference type="Proteomes" id="UP000006469"/>
    </source>
</evidence>
<evidence type="ECO:0000256" key="1">
    <source>
        <dbReference type="SAM" id="MobiDB-lite"/>
    </source>
</evidence>
<dbReference type="Proteomes" id="UP000011603">
    <property type="component" value="Unassembled WGS sequence"/>
</dbReference>
<evidence type="ECO:0000313" key="7">
    <source>
        <dbReference type="Proteomes" id="UP000011603"/>
    </source>
</evidence>
<sequence>MRRRQFLAAVGLTGFAGCSKPLSPDSQHSTAPPSETVTSSSTDTNTPTETDQSPPEGPPQNLQSTSIVDLQTAPRTYCLSPTQYRSPDEGIITTWFTAPATTDHPATVSATLENANDFANTFRIQWTPPFGRITSRIPRPFGDNLPSSDYTYRVGLILAPTANHDLVDEPPQVELSSDGYWRLADGIDQWLPEQVRLDPGETIHGEYVVVGRPEGVGKGRPTGSYEFRGSDDSVLQLAVWDTDNPGPNTQSRFAGTSLPPLSTEETTAWYHEADATTTTFVRPSRERGTLPVQVAFTFVNKSRQTTECGHWNLYKLVDGRWHHIVPNMHFSDCRRLNPGGAETWTLNAYHGDALSCLESCGAAGRNVGYLGGGRYAVVVGYGRHTDQSAALVDLLGDSVTVVPTEDVTATQSGTTMTVTSPKYEDGTHPPSATLTLTEADTADESIIPEQVMRPRYRGFRNTLAYVSESIDTVVLRTDEHVAESVVGYDNEMRRFVFNGQAYEVTIHRGAE</sequence>
<reference evidence="3 8" key="4">
    <citation type="submission" date="2014-04" db="EMBL/GenBank/DDBJ databases">
        <title>Transcriptional profiles of Haloferax mediterranei on the basis of nitrogen availability.</title>
        <authorList>
            <person name="Bautista V."/>
        </authorList>
    </citation>
    <scope>NUCLEOTIDE SEQUENCE [LARGE SCALE GENOMIC DNA]</scope>
    <source>
        <strain evidence="3">ATCC 33500</strain>
        <strain evidence="8">ATCC 33500 / DSM 1411 / JCM 8866 / NBRC 14739 / NCIMB 2177 / R-4</strain>
    </source>
</reference>
<dbReference type="OrthoDB" id="201863at2157"/>
<dbReference type="PaxDb" id="523841-HFX_0896"/>
<dbReference type="EMBL" id="CP007551">
    <property type="protein sequence ID" value="AHZ22011.1"/>
    <property type="molecule type" value="Genomic_DNA"/>
</dbReference>
<dbReference type="Proteomes" id="UP000299011">
    <property type="component" value="Chromosome"/>
</dbReference>
<evidence type="ECO:0000313" key="3">
    <source>
        <dbReference type="EMBL" id="AHZ22011.1"/>
    </source>
</evidence>
<gene>
    <name evidence="2" type="ordered locus">HFX_0896</name>
    <name evidence="3" type="ORF">BM92_04740</name>
    <name evidence="4" type="ORF">C439_05985</name>
    <name evidence="5" type="ORF">E6P09_07520</name>
</gene>
<dbReference type="AlphaFoldDB" id="I3R307"/>
<dbReference type="RefSeq" id="WP_004057308.1">
    <property type="nucleotide sequence ID" value="NC_017941.2"/>
</dbReference>
<reference evidence="2 6" key="2">
    <citation type="journal article" date="2012" name="J. Bacteriol.">
        <title>Complete genome sequence of the metabolically versatile halophilic archaeon Haloferax mediterranei, a poly(3-hydroxybutyrate-co-3-hydroxyvalerate) producer.</title>
        <authorList>
            <person name="Han J."/>
            <person name="Zhang F."/>
            <person name="Hou J."/>
            <person name="Liu X."/>
            <person name="Li M."/>
            <person name="Liu H."/>
            <person name="Cai L."/>
            <person name="Zhang B."/>
            <person name="Chen Y."/>
            <person name="Zhou J."/>
            <person name="Hu S."/>
            <person name="Xiang H."/>
        </authorList>
    </citation>
    <scope>NUCLEOTIDE SEQUENCE [LARGE SCALE GENOMIC DNA]</scope>
    <source>
        <strain evidence="6">ATCC 33500 / DSM 1411 / JCM 8866 / NBRC 14739 / NCIMB 2177 / R-4</strain>
        <strain evidence="2">CGMCC 1.2087</strain>
    </source>
</reference>
<dbReference type="EMBL" id="CP001868">
    <property type="protein sequence ID" value="AFK18617.1"/>
    <property type="molecule type" value="Genomic_DNA"/>
</dbReference>
<reference evidence="5 9" key="6">
    <citation type="submission" date="2019-04" db="EMBL/GenBank/DDBJ databases">
        <title>Methylomes of two halophilic Archaea, Haloarcula marismortui and Haloferax mediterranei.</title>
        <authorList>
            <person name="DasSarma S."/>
            <person name="DasSarma P."/>
            <person name="DasSarma S."/>
            <person name="Fomenkov A."/>
            <person name="Vincze T."/>
            <person name="Anton B.P."/>
            <person name="Roberts R.J."/>
        </authorList>
    </citation>
    <scope>NUCLEOTIDE SEQUENCE [LARGE SCALE GENOMIC DNA]</scope>
    <source>
        <strain evidence="5">ATCC 33500</strain>
        <strain evidence="9">ATCC 33500 / DSM 1411 / JCM 8866 / NBRC 14739 / NCIMB 2177 / R-4</strain>
    </source>
</reference>
<accession>I3R307</accession>
<evidence type="ECO:0000313" key="9">
    <source>
        <dbReference type="Proteomes" id="UP000299011"/>
    </source>
</evidence>
<evidence type="ECO:0000313" key="2">
    <source>
        <dbReference type="EMBL" id="AFK18617.1"/>
    </source>
</evidence>
<name>I3R307_HALMT</name>
<organism evidence="2 6">
    <name type="scientific">Haloferax mediterranei (strain ATCC 33500 / DSM 1411 / JCM 8866 / NBRC 14739 / NCIMB 2177 / R-4)</name>
    <name type="common">Halobacterium mediterranei</name>
    <dbReference type="NCBI Taxonomy" id="523841"/>
    <lineage>
        <taxon>Archaea</taxon>
        <taxon>Methanobacteriati</taxon>
        <taxon>Methanobacteriota</taxon>
        <taxon>Stenosarchaea group</taxon>
        <taxon>Halobacteria</taxon>
        <taxon>Halobacteriales</taxon>
        <taxon>Haloferacaceae</taxon>
        <taxon>Haloferax</taxon>
    </lineage>
</organism>
<feature type="compositionally biased region" description="Polar residues" evidence="1">
    <location>
        <begin position="24"/>
        <end position="53"/>
    </location>
</feature>
<feature type="region of interest" description="Disordered" evidence="1">
    <location>
        <begin position="15"/>
        <end position="63"/>
    </location>
</feature>
<dbReference type="eggNOG" id="arCOG09122">
    <property type="taxonomic scope" value="Archaea"/>
</dbReference>
<proteinExistence type="predicted"/>
<reference evidence="2" key="5">
    <citation type="submission" date="2014-05" db="EMBL/GenBank/DDBJ databases">
        <authorList>
            <person name="Wang L."/>
            <person name="Yang H."/>
            <person name="Xiang H."/>
        </authorList>
    </citation>
    <scope>NUCLEOTIDE SEQUENCE</scope>
    <source>
        <strain evidence="2">CGMCC 1.2087</strain>
    </source>
</reference>